<accession>A0A7G7MJ57</accession>
<keyword evidence="4" id="KW-1185">Reference proteome</keyword>
<proteinExistence type="predicted"/>
<organism evidence="3 4">
    <name type="scientific">Pseudonocardia petroleophila</name>
    <dbReference type="NCBI Taxonomy" id="37331"/>
    <lineage>
        <taxon>Bacteria</taxon>
        <taxon>Bacillati</taxon>
        <taxon>Actinomycetota</taxon>
        <taxon>Actinomycetes</taxon>
        <taxon>Pseudonocardiales</taxon>
        <taxon>Pseudonocardiaceae</taxon>
        <taxon>Pseudonocardia</taxon>
    </lineage>
</organism>
<dbReference type="Pfam" id="PF00296">
    <property type="entry name" value="Bac_luciferase"/>
    <property type="match status" value="1"/>
</dbReference>
<dbReference type="GO" id="GO:0005829">
    <property type="term" value="C:cytosol"/>
    <property type="evidence" value="ECO:0007669"/>
    <property type="project" value="TreeGrafter"/>
</dbReference>
<name>A0A7G7MJ57_9PSEU</name>
<dbReference type="EMBL" id="CP060131">
    <property type="protein sequence ID" value="QNG52818.1"/>
    <property type="molecule type" value="Genomic_DNA"/>
</dbReference>
<dbReference type="RefSeq" id="WP_185719647.1">
    <property type="nucleotide sequence ID" value="NZ_BAAAWI010000001.1"/>
</dbReference>
<dbReference type="InterPro" id="IPR050766">
    <property type="entry name" value="Bact_Lucif_Oxidored"/>
</dbReference>
<dbReference type="SUPFAM" id="SSF51679">
    <property type="entry name" value="Bacterial luciferase-like"/>
    <property type="match status" value="1"/>
</dbReference>
<dbReference type="KEGG" id="ppel:H6H00_01805"/>
<dbReference type="AlphaFoldDB" id="A0A7G7MJ57"/>
<reference evidence="3 4" key="1">
    <citation type="submission" date="2020-08" db="EMBL/GenBank/DDBJ databases">
        <authorList>
            <person name="Mo P."/>
        </authorList>
    </citation>
    <scope>NUCLEOTIDE SEQUENCE [LARGE SCALE GENOMIC DNA]</scope>
    <source>
        <strain evidence="3 4">CGMCC 4.1532</strain>
    </source>
</reference>
<dbReference type="InterPro" id="IPR011251">
    <property type="entry name" value="Luciferase-like_dom"/>
</dbReference>
<feature type="region of interest" description="Disordered" evidence="1">
    <location>
        <begin position="253"/>
        <end position="283"/>
    </location>
</feature>
<dbReference type="PANTHER" id="PTHR30137">
    <property type="entry name" value="LUCIFERASE-LIKE MONOOXYGENASE"/>
    <property type="match status" value="1"/>
</dbReference>
<gene>
    <name evidence="3" type="ORF">H6H00_01805</name>
</gene>
<evidence type="ECO:0000313" key="4">
    <source>
        <dbReference type="Proteomes" id="UP000515728"/>
    </source>
</evidence>
<dbReference type="Gene3D" id="3.20.20.30">
    <property type="entry name" value="Luciferase-like domain"/>
    <property type="match status" value="1"/>
</dbReference>
<feature type="domain" description="Luciferase-like" evidence="2">
    <location>
        <begin position="10"/>
        <end position="209"/>
    </location>
</feature>
<dbReference type="GO" id="GO:0016705">
    <property type="term" value="F:oxidoreductase activity, acting on paired donors, with incorporation or reduction of molecular oxygen"/>
    <property type="evidence" value="ECO:0007669"/>
    <property type="project" value="InterPro"/>
</dbReference>
<dbReference type="PANTHER" id="PTHR30137:SF15">
    <property type="entry name" value="BLL6902 PROTEIN"/>
    <property type="match status" value="1"/>
</dbReference>
<evidence type="ECO:0000313" key="3">
    <source>
        <dbReference type="EMBL" id="QNG52818.1"/>
    </source>
</evidence>
<evidence type="ECO:0000256" key="1">
    <source>
        <dbReference type="SAM" id="MobiDB-lite"/>
    </source>
</evidence>
<dbReference type="Proteomes" id="UP000515728">
    <property type="component" value="Chromosome"/>
</dbReference>
<evidence type="ECO:0000259" key="2">
    <source>
        <dbReference type="Pfam" id="PF00296"/>
    </source>
</evidence>
<sequence>MRLGYLTHVAGPAPAQAYRDTVTLAVAAEELGFSSFWVAQHHDGHLDGLLPSPLVLLAAVAQATSTIRLGTAVVAAALEDPRRLAEDAAVLDVLSGGRLELGVGAGADAAASEAFGRDHARRHADCTAAVDALRAHLAEIVPAAPGLDARLWQATGTADGVAAAGSRGMGILTGRADTAPHLARYWARAAGEPRVAAVRIVGPGERPEALLGRWRTDPAREWSTELVVQTQPADASVGIHLATLRALAAARRDPDRPAPVGPLVAALRGGRRRAPVPSGRSSA</sequence>
<dbReference type="CDD" id="cd00347">
    <property type="entry name" value="Flavin_utilizing_monoxygenases"/>
    <property type="match status" value="1"/>
</dbReference>
<protein>
    <submittedName>
        <fullName evidence="3">LLM class flavin-dependent oxidoreductase</fullName>
    </submittedName>
</protein>
<dbReference type="InterPro" id="IPR036661">
    <property type="entry name" value="Luciferase-like_sf"/>
</dbReference>